<dbReference type="SUPFAM" id="SSF141673">
    <property type="entry name" value="MOSC N-terminal domain-like"/>
    <property type="match status" value="1"/>
</dbReference>
<dbReference type="SUPFAM" id="SSF50800">
    <property type="entry name" value="PK beta-barrel domain-like"/>
    <property type="match status" value="1"/>
</dbReference>
<accession>A0A6A5Y6S3</accession>
<dbReference type="Pfam" id="PF03476">
    <property type="entry name" value="MOSC_N"/>
    <property type="match status" value="1"/>
</dbReference>
<dbReference type="OrthoDB" id="17255at2759"/>
<evidence type="ECO:0000313" key="3">
    <source>
        <dbReference type="EMBL" id="KAF2020923.1"/>
    </source>
</evidence>
<reference evidence="3" key="1">
    <citation type="journal article" date="2020" name="Stud. Mycol.">
        <title>101 Dothideomycetes genomes: a test case for predicting lifestyles and emergence of pathogens.</title>
        <authorList>
            <person name="Haridas S."/>
            <person name="Albert R."/>
            <person name="Binder M."/>
            <person name="Bloem J."/>
            <person name="Labutti K."/>
            <person name="Salamov A."/>
            <person name="Andreopoulos B."/>
            <person name="Baker S."/>
            <person name="Barry K."/>
            <person name="Bills G."/>
            <person name="Bluhm B."/>
            <person name="Cannon C."/>
            <person name="Castanera R."/>
            <person name="Culley D."/>
            <person name="Daum C."/>
            <person name="Ezra D."/>
            <person name="Gonzalez J."/>
            <person name="Henrissat B."/>
            <person name="Kuo A."/>
            <person name="Liang C."/>
            <person name="Lipzen A."/>
            <person name="Lutzoni F."/>
            <person name="Magnuson J."/>
            <person name="Mondo S."/>
            <person name="Nolan M."/>
            <person name="Ohm R."/>
            <person name="Pangilinan J."/>
            <person name="Park H.-J."/>
            <person name="Ramirez L."/>
            <person name="Alfaro M."/>
            <person name="Sun H."/>
            <person name="Tritt A."/>
            <person name="Yoshinaga Y."/>
            <person name="Zwiers L.-H."/>
            <person name="Turgeon B."/>
            <person name="Goodwin S."/>
            <person name="Spatafora J."/>
            <person name="Crous P."/>
            <person name="Grigoriev I."/>
        </authorList>
    </citation>
    <scope>NUCLEOTIDE SEQUENCE</scope>
    <source>
        <strain evidence="3">CBS 175.79</strain>
    </source>
</reference>
<dbReference type="GeneID" id="54283891"/>
<dbReference type="PANTHER" id="PTHR14237:SF19">
    <property type="entry name" value="MITOCHONDRIAL AMIDOXIME REDUCING COMPONENT 1"/>
    <property type="match status" value="1"/>
</dbReference>
<dbReference type="EMBL" id="ML978066">
    <property type="protein sequence ID" value="KAF2020923.1"/>
    <property type="molecule type" value="Genomic_DNA"/>
</dbReference>
<dbReference type="Pfam" id="PF03473">
    <property type="entry name" value="MOSC"/>
    <property type="match status" value="1"/>
</dbReference>
<dbReference type="PANTHER" id="PTHR14237">
    <property type="entry name" value="MOLYBDOPTERIN COFACTOR SULFURASE MOSC"/>
    <property type="match status" value="1"/>
</dbReference>
<feature type="transmembrane region" description="Helical" evidence="1">
    <location>
        <begin position="6"/>
        <end position="26"/>
    </location>
</feature>
<gene>
    <name evidence="3" type="ORF">BU24DRAFT_416584</name>
</gene>
<evidence type="ECO:0000259" key="2">
    <source>
        <dbReference type="PROSITE" id="PS51340"/>
    </source>
</evidence>
<dbReference type="PROSITE" id="PS51340">
    <property type="entry name" value="MOSC"/>
    <property type="match status" value="1"/>
</dbReference>
<dbReference type="GO" id="GO:0003824">
    <property type="term" value="F:catalytic activity"/>
    <property type="evidence" value="ECO:0007669"/>
    <property type="project" value="InterPro"/>
</dbReference>
<dbReference type="Proteomes" id="UP000799778">
    <property type="component" value="Unassembled WGS sequence"/>
</dbReference>
<keyword evidence="1" id="KW-0472">Membrane</keyword>
<evidence type="ECO:0000256" key="1">
    <source>
        <dbReference type="SAM" id="Phobius"/>
    </source>
</evidence>
<dbReference type="RefSeq" id="XP_033389262.1">
    <property type="nucleotide sequence ID" value="XM_033526494.1"/>
</dbReference>
<dbReference type="InterPro" id="IPR011037">
    <property type="entry name" value="Pyrv_Knase-like_insert_dom_sf"/>
</dbReference>
<dbReference type="InterPro" id="IPR005303">
    <property type="entry name" value="MOCOS_middle"/>
</dbReference>
<feature type="domain" description="MOSC" evidence="2">
    <location>
        <begin position="197"/>
        <end position="354"/>
    </location>
</feature>
<protein>
    <submittedName>
        <fullName evidence="3">MOSC-domain-containing protein</fullName>
    </submittedName>
</protein>
<evidence type="ECO:0000313" key="4">
    <source>
        <dbReference type="Proteomes" id="UP000799778"/>
    </source>
</evidence>
<dbReference type="GO" id="GO:0030151">
    <property type="term" value="F:molybdenum ion binding"/>
    <property type="evidence" value="ECO:0007669"/>
    <property type="project" value="InterPro"/>
</dbReference>
<dbReference type="GO" id="GO:0030170">
    <property type="term" value="F:pyridoxal phosphate binding"/>
    <property type="evidence" value="ECO:0007669"/>
    <property type="project" value="InterPro"/>
</dbReference>
<keyword evidence="4" id="KW-1185">Reference proteome</keyword>
<proteinExistence type="predicted"/>
<organism evidence="3 4">
    <name type="scientific">Aaosphaeria arxii CBS 175.79</name>
    <dbReference type="NCBI Taxonomy" id="1450172"/>
    <lineage>
        <taxon>Eukaryota</taxon>
        <taxon>Fungi</taxon>
        <taxon>Dikarya</taxon>
        <taxon>Ascomycota</taxon>
        <taxon>Pezizomycotina</taxon>
        <taxon>Dothideomycetes</taxon>
        <taxon>Pleosporomycetidae</taxon>
        <taxon>Pleosporales</taxon>
        <taxon>Pleosporales incertae sedis</taxon>
        <taxon>Aaosphaeria</taxon>
    </lineage>
</organism>
<sequence>MASSSTTQGAIVLSVFFLPILTYFLYIRLTTQAQSKSLNTKPQRDVGPLPAPTKITQLLIHPIKSCHGISVPSAKLLPTGLDLDRQWMWVSYPDYKFLTIRNLSKMTLIRPTYDSSTDTLTITAPAPNSMDEKLQFSIPAHPSASWLASNTSLVDATVWSAVTPAHCYSAELTNQFNDFFGREVRLVYKSPYSDVPRPLVSNGAPKVLGRNASTCFPDLMPILVGTEASIDELNTRLQAAEGLTIPVTRFRPNILVKGDATKPWDEDRWKTLRITSSAEKDGELVLDITQRCARCQVPNVDTESGEKNPRQPWDTLMKYRRIDEGITFKPCFGMLCVPRGEGMEIRVGDTLEVTEVTGDHRYLAGM</sequence>
<dbReference type="InterPro" id="IPR005302">
    <property type="entry name" value="MoCF_Sase_C"/>
</dbReference>
<keyword evidence="1" id="KW-0812">Transmembrane</keyword>
<name>A0A6A5Y6S3_9PLEO</name>
<keyword evidence="1" id="KW-1133">Transmembrane helix</keyword>
<dbReference type="AlphaFoldDB" id="A0A6A5Y6S3"/>